<dbReference type="Pfam" id="PF04055">
    <property type="entry name" value="Radical_SAM"/>
    <property type="match status" value="1"/>
</dbReference>
<dbReference type="PANTHER" id="PTHR11228:SF7">
    <property type="entry name" value="PQQA PEPTIDE CYCLASE"/>
    <property type="match status" value="1"/>
</dbReference>
<evidence type="ECO:0000313" key="7">
    <source>
        <dbReference type="Proteomes" id="UP000233256"/>
    </source>
</evidence>
<comment type="caution">
    <text evidence="6">The sequence shown here is derived from an EMBL/GenBank/DDBJ whole genome shotgun (WGS) entry which is preliminary data.</text>
</comment>
<evidence type="ECO:0000256" key="2">
    <source>
        <dbReference type="ARBA" id="ARBA00022723"/>
    </source>
</evidence>
<organism evidence="6 7">
    <name type="scientific">Candidatus Wallbacteria bacterium HGW-Wallbacteria-1</name>
    <dbReference type="NCBI Taxonomy" id="2013854"/>
    <lineage>
        <taxon>Bacteria</taxon>
        <taxon>Candidatus Walliibacteriota</taxon>
    </lineage>
</organism>
<proteinExistence type="predicted"/>
<keyword evidence="3" id="KW-0408">Iron</keyword>
<dbReference type="SFLD" id="SFLDG01067">
    <property type="entry name" value="SPASM/twitch_domain_containing"/>
    <property type="match status" value="1"/>
</dbReference>
<dbReference type="PROSITE" id="PS51918">
    <property type="entry name" value="RADICAL_SAM"/>
    <property type="match status" value="1"/>
</dbReference>
<evidence type="ECO:0000313" key="6">
    <source>
        <dbReference type="EMBL" id="PKK90575.1"/>
    </source>
</evidence>
<dbReference type="GO" id="GO:0051536">
    <property type="term" value="F:iron-sulfur cluster binding"/>
    <property type="evidence" value="ECO:0007669"/>
    <property type="project" value="UniProtKB-KW"/>
</dbReference>
<dbReference type="Gene3D" id="3.20.20.70">
    <property type="entry name" value="Aldolase class I"/>
    <property type="match status" value="1"/>
</dbReference>
<dbReference type="InterPro" id="IPR007197">
    <property type="entry name" value="rSAM"/>
</dbReference>
<evidence type="ECO:0000256" key="4">
    <source>
        <dbReference type="ARBA" id="ARBA00023014"/>
    </source>
</evidence>
<gene>
    <name evidence="6" type="ORF">CVV64_09465</name>
</gene>
<name>A0A2N1PQF6_9BACT</name>
<dbReference type="Proteomes" id="UP000233256">
    <property type="component" value="Unassembled WGS sequence"/>
</dbReference>
<dbReference type="SUPFAM" id="SSF102114">
    <property type="entry name" value="Radical SAM enzymes"/>
    <property type="match status" value="1"/>
</dbReference>
<sequence>MSMKGNQTSGLTLALHISNSCPNNCLFCMERDLKGNRNRTDDISGEFLLEEVRSCLRQHPDLRRVYLAGAEPTLNPRFHTIVADISSMGLRVDVVSAGGLLAKSDFAGKFLESGGTKVHLSIHSHIAEKHDEMAGRSGAWEQARRAAANISALNIPMNFNMVVNALNVEDLPQSVEGLISDFPAVERIVIYLVRPVGRASDISLLPSLSLVGRQLKAAIHSCSRVVYRDIPPCMTGGLGAEYRCQNFLFRTSKGFQKLAPERYRRNLSCLLCRWRGVCPGFLATYPASLLRG</sequence>
<evidence type="ECO:0000259" key="5">
    <source>
        <dbReference type="PROSITE" id="PS51918"/>
    </source>
</evidence>
<protein>
    <recommendedName>
        <fullName evidence="5">Radical SAM core domain-containing protein</fullName>
    </recommendedName>
</protein>
<dbReference type="CDD" id="cd01335">
    <property type="entry name" value="Radical_SAM"/>
    <property type="match status" value="1"/>
</dbReference>
<dbReference type="InterPro" id="IPR013785">
    <property type="entry name" value="Aldolase_TIM"/>
</dbReference>
<dbReference type="AlphaFoldDB" id="A0A2N1PQF6"/>
<dbReference type="InterPro" id="IPR050377">
    <property type="entry name" value="Radical_SAM_PqqE_MftC-like"/>
</dbReference>
<keyword evidence="1" id="KW-0949">S-adenosyl-L-methionine</keyword>
<dbReference type="GO" id="GO:0003824">
    <property type="term" value="F:catalytic activity"/>
    <property type="evidence" value="ECO:0007669"/>
    <property type="project" value="InterPro"/>
</dbReference>
<dbReference type="SFLD" id="SFLDS00029">
    <property type="entry name" value="Radical_SAM"/>
    <property type="match status" value="1"/>
</dbReference>
<keyword evidence="2" id="KW-0479">Metal-binding</keyword>
<dbReference type="EMBL" id="PGXC01000005">
    <property type="protein sequence ID" value="PKK90575.1"/>
    <property type="molecule type" value="Genomic_DNA"/>
</dbReference>
<evidence type="ECO:0000256" key="1">
    <source>
        <dbReference type="ARBA" id="ARBA00022691"/>
    </source>
</evidence>
<accession>A0A2N1PQF6</accession>
<dbReference type="GO" id="GO:0046872">
    <property type="term" value="F:metal ion binding"/>
    <property type="evidence" value="ECO:0007669"/>
    <property type="project" value="UniProtKB-KW"/>
</dbReference>
<feature type="domain" description="Radical SAM core" evidence="5">
    <location>
        <begin position="7"/>
        <end position="241"/>
    </location>
</feature>
<dbReference type="InterPro" id="IPR058240">
    <property type="entry name" value="rSAM_sf"/>
</dbReference>
<dbReference type="PANTHER" id="PTHR11228">
    <property type="entry name" value="RADICAL SAM DOMAIN PROTEIN"/>
    <property type="match status" value="1"/>
</dbReference>
<reference evidence="6 7" key="1">
    <citation type="journal article" date="2017" name="ISME J.">
        <title>Potential for microbial H2 and metal transformations associated with novel bacteria and archaea in deep terrestrial subsurface sediments.</title>
        <authorList>
            <person name="Hernsdorf A.W."/>
            <person name="Amano Y."/>
            <person name="Miyakawa K."/>
            <person name="Ise K."/>
            <person name="Suzuki Y."/>
            <person name="Anantharaman K."/>
            <person name="Probst A."/>
            <person name="Burstein D."/>
            <person name="Thomas B.C."/>
            <person name="Banfield J.F."/>
        </authorList>
    </citation>
    <scope>NUCLEOTIDE SEQUENCE [LARGE SCALE GENOMIC DNA]</scope>
    <source>
        <strain evidence="6">HGW-Wallbacteria-1</strain>
    </source>
</reference>
<keyword evidence="4" id="KW-0411">Iron-sulfur</keyword>
<evidence type="ECO:0000256" key="3">
    <source>
        <dbReference type="ARBA" id="ARBA00023004"/>
    </source>
</evidence>